<keyword evidence="3" id="KW-0479">Metal-binding</keyword>
<evidence type="ECO:0000313" key="7">
    <source>
        <dbReference type="EMBL" id="MBH1940278.1"/>
    </source>
</evidence>
<dbReference type="GO" id="GO:0016491">
    <property type="term" value="F:oxidoreductase activity"/>
    <property type="evidence" value="ECO:0007669"/>
    <property type="project" value="InterPro"/>
</dbReference>
<protein>
    <submittedName>
        <fullName evidence="7">Rubrerythrin family protein</fullName>
    </submittedName>
</protein>
<keyword evidence="5" id="KW-0408">Iron</keyword>
<dbReference type="SUPFAM" id="SSF47240">
    <property type="entry name" value="Ferritin-like"/>
    <property type="match status" value="1"/>
</dbReference>
<keyword evidence="8" id="KW-1185">Reference proteome</keyword>
<proteinExistence type="predicted"/>
<dbReference type="PANTHER" id="PTHR43865">
    <property type="entry name" value="RUBRERYTHRIN-RELATED"/>
    <property type="match status" value="1"/>
</dbReference>
<comment type="caution">
    <text evidence="7">The sequence shown here is derived from an EMBL/GenBank/DDBJ whole genome shotgun (WGS) entry which is preliminary data.</text>
</comment>
<dbReference type="Pfam" id="PF02915">
    <property type="entry name" value="Rubrerythrin"/>
    <property type="match status" value="1"/>
</dbReference>
<evidence type="ECO:0000259" key="6">
    <source>
        <dbReference type="PROSITE" id="PS50905"/>
    </source>
</evidence>
<evidence type="ECO:0000256" key="2">
    <source>
        <dbReference type="ARBA" id="ARBA00022448"/>
    </source>
</evidence>
<dbReference type="EMBL" id="JAEAGR010000003">
    <property type="protein sequence ID" value="MBH1940278.1"/>
    <property type="molecule type" value="Genomic_DNA"/>
</dbReference>
<dbReference type="InterPro" id="IPR003251">
    <property type="entry name" value="Rr_diiron-bd_dom"/>
</dbReference>
<dbReference type="InterPro" id="IPR009040">
    <property type="entry name" value="Ferritin-like_diiron"/>
</dbReference>
<dbReference type="PROSITE" id="PS50905">
    <property type="entry name" value="FERRITIN_LIKE"/>
    <property type="match status" value="1"/>
</dbReference>
<reference evidence="7" key="1">
    <citation type="submission" date="2020-12" db="EMBL/GenBank/DDBJ databases">
        <title>M. sibirica DSM 26468T genome.</title>
        <authorList>
            <person name="Thieme N."/>
            <person name="Rettenmaier R."/>
            <person name="Zverlov V."/>
            <person name="Liebl W."/>
        </authorList>
    </citation>
    <scope>NUCLEOTIDE SEQUENCE</scope>
    <source>
        <strain evidence="7">DSM 26468</strain>
    </source>
</reference>
<accession>A0A8J7KZI7</accession>
<organism evidence="7 8">
    <name type="scientific">Mobilitalea sibirica</name>
    <dbReference type="NCBI Taxonomy" id="1462919"/>
    <lineage>
        <taxon>Bacteria</taxon>
        <taxon>Bacillati</taxon>
        <taxon>Bacillota</taxon>
        <taxon>Clostridia</taxon>
        <taxon>Lachnospirales</taxon>
        <taxon>Lachnospiraceae</taxon>
        <taxon>Mobilitalea</taxon>
    </lineage>
</organism>
<evidence type="ECO:0000256" key="3">
    <source>
        <dbReference type="ARBA" id="ARBA00022723"/>
    </source>
</evidence>
<dbReference type="Gene3D" id="2.20.28.10">
    <property type="match status" value="1"/>
</dbReference>
<keyword evidence="4" id="KW-0249">Electron transport</keyword>
<comment type="cofactor">
    <cofactor evidence="1">
        <name>Fe(3+)</name>
        <dbReference type="ChEBI" id="CHEBI:29034"/>
    </cofactor>
</comment>
<dbReference type="CDD" id="cd01041">
    <property type="entry name" value="Rubrerythrin"/>
    <property type="match status" value="1"/>
</dbReference>
<dbReference type="GO" id="GO:0046872">
    <property type="term" value="F:metal ion binding"/>
    <property type="evidence" value="ECO:0007669"/>
    <property type="project" value="UniProtKB-KW"/>
</dbReference>
<keyword evidence="2" id="KW-0813">Transport</keyword>
<evidence type="ECO:0000256" key="5">
    <source>
        <dbReference type="ARBA" id="ARBA00023004"/>
    </source>
</evidence>
<evidence type="ECO:0000256" key="1">
    <source>
        <dbReference type="ARBA" id="ARBA00001965"/>
    </source>
</evidence>
<evidence type="ECO:0000313" key="8">
    <source>
        <dbReference type="Proteomes" id="UP000623269"/>
    </source>
</evidence>
<dbReference type="InterPro" id="IPR048574">
    <property type="entry name" value="RUBY_RBDX"/>
</dbReference>
<dbReference type="Proteomes" id="UP000623269">
    <property type="component" value="Unassembled WGS sequence"/>
</dbReference>
<dbReference type="AlphaFoldDB" id="A0A8J7KZI7"/>
<dbReference type="InterPro" id="IPR012347">
    <property type="entry name" value="Ferritin-like"/>
</dbReference>
<name>A0A8J7KZI7_9FIRM</name>
<feature type="domain" description="Ferritin-like diiron" evidence="6">
    <location>
        <begin position="2"/>
        <end position="134"/>
    </location>
</feature>
<sequence length="181" mass="20759">MDFQQSRTYSNLMTAYEDELMASARYEIFGEISRNEGYIEIGNVFETTARNDRQHARTWLRVMNDGVLPTTAEALEESAQAETLAGNEMYREFARVAREEGYNEIAALFNGVANIDLNHGLRFRELYEEVIRGDVFCKDRATLWICMQCGNIMSGECAPIICPVCGFPQGYYRLYSRNIDL</sequence>
<dbReference type="PANTHER" id="PTHR43865:SF1">
    <property type="entry name" value="RUBRERYTHRIN-RELATED"/>
    <property type="match status" value="1"/>
</dbReference>
<gene>
    <name evidence="7" type="ORF">I5677_05125</name>
</gene>
<dbReference type="Gene3D" id="1.20.1260.10">
    <property type="match status" value="1"/>
</dbReference>
<dbReference type="InterPro" id="IPR052364">
    <property type="entry name" value="Rubrerythrin"/>
</dbReference>
<dbReference type="SUPFAM" id="SSF57802">
    <property type="entry name" value="Rubredoxin-like"/>
    <property type="match status" value="1"/>
</dbReference>
<dbReference type="RefSeq" id="WP_197660493.1">
    <property type="nucleotide sequence ID" value="NZ_JAEAGR010000003.1"/>
</dbReference>
<dbReference type="Pfam" id="PF21349">
    <property type="entry name" value="RUBY_RBDX"/>
    <property type="match status" value="1"/>
</dbReference>
<dbReference type="InterPro" id="IPR009078">
    <property type="entry name" value="Ferritin-like_SF"/>
</dbReference>
<evidence type="ECO:0000256" key="4">
    <source>
        <dbReference type="ARBA" id="ARBA00022982"/>
    </source>
</evidence>